<evidence type="ECO:0000313" key="1">
    <source>
        <dbReference type="EMBL" id="PNF20202.1"/>
    </source>
</evidence>
<keyword evidence="2" id="KW-1185">Reference proteome</keyword>
<name>A0A2J7PV41_9NEOP</name>
<proteinExistence type="predicted"/>
<organism evidence="1 2">
    <name type="scientific">Cryptotermes secundus</name>
    <dbReference type="NCBI Taxonomy" id="105785"/>
    <lineage>
        <taxon>Eukaryota</taxon>
        <taxon>Metazoa</taxon>
        <taxon>Ecdysozoa</taxon>
        <taxon>Arthropoda</taxon>
        <taxon>Hexapoda</taxon>
        <taxon>Insecta</taxon>
        <taxon>Pterygota</taxon>
        <taxon>Neoptera</taxon>
        <taxon>Polyneoptera</taxon>
        <taxon>Dictyoptera</taxon>
        <taxon>Blattodea</taxon>
        <taxon>Blattoidea</taxon>
        <taxon>Termitoidae</taxon>
        <taxon>Kalotermitidae</taxon>
        <taxon>Cryptotermitinae</taxon>
        <taxon>Cryptotermes</taxon>
    </lineage>
</organism>
<dbReference type="Proteomes" id="UP000235965">
    <property type="component" value="Unassembled WGS sequence"/>
</dbReference>
<dbReference type="AlphaFoldDB" id="A0A2J7PV41"/>
<dbReference type="EMBL" id="NEVH01020989">
    <property type="protein sequence ID" value="PNF20202.1"/>
    <property type="molecule type" value="Genomic_DNA"/>
</dbReference>
<evidence type="ECO:0000313" key="2">
    <source>
        <dbReference type="Proteomes" id="UP000235965"/>
    </source>
</evidence>
<comment type="caution">
    <text evidence="1">The sequence shown here is derived from an EMBL/GenBank/DDBJ whole genome shotgun (WGS) entry which is preliminary data.</text>
</comment>
<protein>
    <submittedName>
        <fullName evidence="1">Uncharacterized protein</fullName>
    </submittedName>
</protein>
<gene>
    <name evidence="1" type="ORF">B7P43_G16412</name>
</gene>
<accession>A0A2J7PV41</accession>
<reference evidence="1 2" key="1">
    <citation type="submission" date="2017-12" db="EMBL/GenBank/DDBJ databases">
        <title>Hemimetabolous genomes reveal molecular basis of termite eusociality.</title>
        <authorList>
            <person name="Harrison M.C."/>
            <person name="Jongepier E."/>
            <person name="Robertson H.M."/>
            <person name="Arning N."/>
            <person name="Bitard-Feildel T."/>
            <person name="Chao H."/>
            <person name="Childers C.P."/>
            <person name="Dinh H."/>
            <person name="Doddapaneni H."/>
            <person name="Dugan S."/>
            <person name="Gowin J."/>
            <person name="Greiner C."/>
            <person name="Han Y."/>
            <person name="Hu H."/>
            <person name="Hughes D.S.T."/>
            <person name="Huylmans A.-K."/>
            <person name="Kemena C."/>
            <person name="Kremer L.P.M."/>
            <person name="Lee S.L."/>
            <person name="Lopez-Ezquerra A."/>
            <person name="Mallet L."/>
            <person name="Monroy-Kuhn J.M."/>
            <person name="Moser A."/>
            <person name="Murali S.C."/>
            <person name="Muzny D.M."/>
            <person name="Otani S."/>
            <person name="Piulachs M.-D."/>
            <person name="Poelchau M."/>
            <person name="Qu J."/>
            <person name="Schaub F."/>
            <person name="Wada-Katsumata A."/>
            <person name="Worley K.C."/>
            <person name="Xie Q."/>
            <person name="Ylla G."/>
            <person name="Poulsen M."/>
            <person name="Gibbs R.A."/>
            <person name="Schal C."/>
            <person name="Richards S."/>
            <person name="Belles X."/>
            <person name="Korb J."/>
            <person name="Bornberg-Bauer E."/>
        </authorList>
    </citation>
    <scope>NUCLEOTIDE SEQUENCE [LARGE SCALE GENOMIC DNA]</scope>
    <source>
        <tissue evidence="1">Whole body</tissue>
    </source>
</reference>
<sequence>MKSLYIVFKTKIICVKEINLSSDSPVTSKFTHIQYACVQALELKKNAFCSHEEALDFLK</sequence>
<dbReference type="InParanoid" id="A0A2J7PV41"/>